<dbReference type="InterPro" id="IPR009000">
    <property type="entry name" value="Transl_B-barrel_sf"/>
</dbReference>
<organism evidence="4 5">
    <name type="scientific">Lynx pardinus</name>
    <name type="common">Iberian lynx</name>
    <name type="synonym">Felis pardina</name>
    <dbReference type="NCBI Taxonomy" id="191816"/>
    <lineage>
        <taxon>Eukaryota</taxon>
        <taxon>Metazoa</taxon>
        <taxon>Chordata</taxon>
        <taxon>Craniata</taxon>
        <taxon>Vertebrata</taxon>
        <taxon>Euteleostomi</taxon>
        <taxon>Mammalia</taxon>
        <taxon>Eutheria</taxon>
        <taxon>Laurasiatheria</taxon>
        <taxon>Carnivora</taxon>
        <taxon>Feliformia</taxon>
        <taxon>Felidae</taxon>
        <taxon>Felinae</taxon>
        <taxon>Lynx</taxon>
    </lineage>
</organism>
<dbReference type="GO" id="GO:0003746">
    <property type="term" value="F:translation elongation factor activity"/>
    <property type="evidence" value="ECO:0007669"/>
    <property type="project" value="UniProtKB-KW"/>
</dbReference>
<dbReference type="GO" id="GO:0005525">
    <property type="term" value="F:GTP binding"/>
    <property type="evidence" value="ECO:0007669"/>
    <property type="project" value="UniProtKB-KW"/>
</dbReference>
<gene>
    <name evidence="4" type="ORF">LYPA_23C015670</name>
</gene>
<keyword evidence="5" id="KW-1185">Reference proteome</keyword>
<name>A0A485MX46_LYNPA</name>
<dbReference type="Gene3D" id="3.40.50.300">
    <property type="entry name" value="P-loop containing nucleotide triphosphate hydrolases"/>
    <property type="match status" value="2"/>
</dbReference>
<keyword evidence="4" id="KW-0251">Elongation factor</keyword>
<dbReference type="SUPFAM" id="SSF52540">
    <property type="entry name" value="P-loop containing nucleoside triphosphate hydrolases"/>
    <property type="match status" value="1"/>
</dbReference>
<feature type="domain" description="Tr-type G" evidence="3">
    <location>
        <begin position="3"/>
        <end position="72"/>
    </location>
</feature>
<dbReference type="InterPro" id="IPR027417">
    <property type="entry name" value="P-loop_NTPase"/>
</dbReference>
<dbReference type="AlphaFoldDB" id="A0A485MX46"/>
<dbReference type="Gene3D" id="2.40.30.10">
    <property type="entry name" value="Translation factors"/>
    <property type="match status" value="1"/>
</dbReference>
<evidence type="ECO:0000313" key="5">
    <source>
        <dbReference type="Proteomes" id="UP000386466"/>
    </source>
</evidence>
<dbReference type="Pfam" id="PF00009">
    <property type="entry name" value="GTP_EFTU"/>
    <property type="match status" value="1"/>
</dbReference>
<evidence type="ECO:0000259" key="3">
    <source>
        <dbReference type="Pfam" id="PF00009"/>
    </source>
</evidence>
<dbReference type="GO" id="GO:0003924">
    <property type="term" value="F:GTPase activity"/>
    <property type="evidence" value="ECO:0007669"/>
    <property type="project" value="InterPro"/>
</dbReference>
<dbReference type="SUPFAM" id="SSF50447">
    <property type="entry name" value="Translation proteins"/>
    <property type="match status" value="1"/>
</dbReference>
<evidence type="ECO:0000256" key="2">
    <source>
        <dbReference type="ARBA" id="ARBA00023134"/>
    </source>
</evidence>
<accession>A0A485MX46</accession>
<evidence type="ECO:0000313" key="4">
    <source>
        <dbReference type="EMBL" id="VFV25645.1"/>
    </source>
</evidence>
<sequence>MSLWKFETSKHYVTITNAPGHRDFIENMLAGTSEADCTVLPVAAGVGEFEAGISQNEQTHEHALLASTPGCETPTSFVPISGWNGDNLLEPRANVPWFKGWKVTRKDGNASGTTLLEPLDCMLPPTHPTNKPLCWSFQDVYKMGEIGTVPVGPVETGVLKPSVVVPFAPVSVTTEAKSVERPHDAFLVTTWASVSRTCLSKMFGMAVWLLTAKMSHHWKQLA</sequence>
<dbReference type="EMBL" id="CAAGRJ010007854">
    <property type="protein sequence ID" value="VFV25645.1"/>
    <property type="molecule type" value="Genomic_DNA"/>
</dbReference>
<evidence type="ECO:0000256" key="1">
    <source>
        <dbReference type="ARBA" id="ARBA00022741"/>
    </source>
</evidence>
<dbReference type="PANTHER" id="PTHR23115">
    <property type="entry name" value="TRANSLATION FACTOR"/>
    <property type="match status" value="1"/>
</dbReference>
<proteinExistence type="predicted"/>
<keyword evidence="1" id="KW-0547">Nucleotide-binding</keyword>
<keyword evidence="4" id="KW-0648">Protein biosynthesis</keyword>
<dbReference type="Proteomes" id="UP000386466">
    <property type="component" value="Unassembled WGS sequence"/>
</dbReference>
<dbReference type="InterPro" id="IPR000795">
    <property type="entry name" value="T_Tr_GTP-bd_dom"/>
</dbReference>
<reference evidence="4 5" key="1">
    <citation type="submission" date="2019-01" db="EMBL/GenBank/DDBJ databases">
        <authorList>
            <person name="Alioto T."/>
            <person name="Alioto T."/>
        </authorList>
    </citation>
    <scope>NUCLEOTIDE SEQUENCE [LARGE SCALE GENOMIC DNA]</scope>
</reference>
<keyword evidence="2" id="KW-0342">GTP-binding</keyword>
<dbReference type="InterPro" id="IPR050100">
    <property type="entry name" value="TRAFAC_GTPase_members"/>
</dbReference>
<protein>
    <submittedName>
        <fullName evidence="4">Elongation factor 1-alpha 1-like</fullName>
    </submittedName>
</protein>